<dbReference type="PROSITE" id="PS00080">
    <property type="entry name" value="MULTICOPPER_OXIDASE2"/>
    <property type="match status" value="1"/>
</dbReference>
<name>A0A6G7WES7_9LACT</name>
<dbReference type="GO" id="GO:0016491">
    <property type="term" value="F:oxidoreductase activity"/>
    <property type="evidence" value="ECO:0007669"/>
    <property type="project" value="UniProtKB-KW"/>
</dbReference>
<dbReference type="KEGG" id="jpo:G7058_00750"/>
<keyword evidence="2" id="KW-0479">Metal-binding</keyword>
<dbReference type="Pfam" id="PF00394">
    <property type="entry name" value="Cu-oxidase"/>
    <property type="match status" value="1"/>
</dbReference>
<dbReference type="RefSeq" id="WP_166061757.1">
    <property type="nucleotide sequence ID" value="NZ_CP049889.1"/>
</dbReference>
<dbReference type="AlphaFoldDB" id="A0A6G7WES7"/>
<keyword evidence="9" id="KW-1185">Reference proteome</keyword>
<accession>A0A6G7WES7</accession>
<sequence>MRKQTAVTLLAISILLLAVVSFVLVRQIDTGTSGLFPSQSGRMPEMGMNPNMGMGGEVTTELVTSTEKEKELALPPLLEGTLSPDGSISYTIVAQEGSTQLKEGNPTQTYGYNGSLLGPVIRIRSGQKVNIQTENSMDVSTSFHWHGLKVPSNVDGGPHNPIEPGEAANLQFTVNQGASTLWFHPHAEGIAGEQVYEGLAGLIYIEDENSDTLPLPKEYGINDFPVVIQDRFFERDNQLDYARAYNPDGTYGDTLVVNGTINSYIEVKNEKVRLRLLNGSNARNYQFRLSDNSTFYQIASDGGFLNEPIPMENLQLVPGERAEIIVDLSSYSTGEKIKLMEENVPVLALTITEETTEEPTEEPSSLPTTLNIISKGDDTGNPDKVITFSGMGHMVAIDGKRFDMERVDLRAKVGTTEVWEIDNAPDMMGGMIHPFHLHGVQFKVLSRNGNPPPANEQGWKDTIALYPGDSVRIEVTFPEKGIFMYHCHILEHEDNGMMGQVLVE</sequence>
<dbReference type="InterPro" id="IPR002355">
    <property type="entry name" value="Cu_oxidase_Cu_BS"/>
</dbReference>
<feature type="region of interest" description="Disordered" evidence="4">
    <location>
        <begin position="354"/>
        <end position="377"/>
    </location>
</feature>
<dbReference type="PROSITE" id="PS00079">
    <property type="entry name" value="MULTICOPPER_OXIDASE1"/>
    <property type="match status" value="1"/>
</dbReference>
<dbReference type="Gene3D" id="2.60.40.420">
    <property type="entry name" value="Cupredoxins - blue copper proteins"/>
    <property type="match status" value="3"/>
</dbReference>
<evidence type="ECO:0000256" key="4">
    <source>
        <dbReference type="SAM" id="MobiDB-lite"/>
    </source>
</evidence>
<dbReference type="PANTHER" id="PTHR48267">
    <property type="entry name" value="CUPREDOXIN SUPERFAMILY PROTEIN"/>
    <property type="match status" value="1"/>
</dbReference>
<keyword evidence="3" id="KW-0560">Oxidoreductase</keyword>
<evidence type="ECO:0000259" key="6">
    <source>
        <dbReference type="Pfam" id="PF07731"/>
    </source>
</evidence>
<dbReference type="Proteomes" id="UP000501830">
    <property type="component" value="Chromosome"/>
</dbReference>
<dbReference type="Pfam" id="PF07732">
    <property type="entry name" value="Cu-oxidase_3"/>
    <property type="match status" value="1"/>
</dbReference>
<dbReference type="CDD" id="cd13867">
    <property type="entry name" value="CuRO_2_CueO_FtsP"/>
    <property type="match status" value="1"/>
</dbReference>
<dbReference type="InterPro" id="IPR033138">
    <property type="entry name" value="Cu_oxidase_CS"/>
</dbReference>
<dbReference type="CDD" id="cd04232">
    <property type="entry name" value="CuRO_1_CueO_FtsP"/>
    <property type="match status" value="1"/>
</dbReference>
<dbReference type="InterPro" id="IPR011706">
    <property type="entry name" value="Cu-oxidase_C"/>
</dbReference>
<feature type="domain" description="Plastocyanin-like" evidence="6">
    <location>
        <begin position="366"/>
        <end position="504"/>
    </location>
</feature>
<dbReference type="InterPro" id="IPR045087">
    <property type="entry name" value="Cu-oxidase_fam"/>
</dbReference>
<dbReference type="InterPro" id="IPR008972">
    <property type="entry name" value="Cupredoxin"/>
</dbReference>
<feature type="domain" description="Plastocyanin-like" evidence="5">
    <location>
        <begin position="251"/>
        <end position="329"/>
    </location>
</feature>
<dbReference type="Pfam" id="PF07731">
    <property type="entry name" value="Cu-oxidase_2"/>
    <property type="match status" value="1"/>
</dbReference>
<proteinExistence type="inferred from homology"/>
<dbReference type="InterPro" id="IPR001117">
    <property type="entry name" value="Cu-oxidase_2nd"/>
</dbReference>
<dbReference type="SUPFAM" id="SSF49503">
    <property type="entry name" value="Cupredoxins"/>
    <property type="match status" value="3"/>
</dbReference>
<comment type="similarity">
    <text evidence="1">Belongs to the multicopper oxidase family.</text>
</comment>
<dbReference type="EMBL" id="CP049889">
    <property type="protein sequence ID" value="QIK50717.1"/>
    <property type="molecule type" value="Genomic_DNA"/>
</dbReference>
<reference evidence="8 9" key="1">
    <citation type="journal article" date="2017" name="Int. J. Syst. Evol. Microbiol.">
        <title>Jeotgalibaca porci sp. nov. and Jeotgalibaca arthritidis sp. nov., isolated from pigs, and emended description of the genus Jeotgalibaca.</title>
        <authorList>
            <person name="Zamora L."/>
            <person name="Perez-Sancho M."/>
            <person name="Dominguez L."/>
            <person name="Fernandez-Garayzabal J.F."/>
            <person name="Vela A.I."/>
        </authorList>
    </citation>
    <scope>NUCLEOTIDE SEQUENCE [LARGE SCALE GENOMIC DNA]</scope>
    <source>
        <strain evidence="8 9">CCUG 69148</strain>
    </source>
</reference>
<protein>
    <submittedName>
        <fullName evidence="8">Multicopper oxidase domain-containing protein</fullName>
    </submittedName>
</protein>
<dbReference type="PANTHER" id="PTHR48267:SF1">
    <property type="entry name" value="BILIRUBIN OXIDASE"/>
    <property type="match status" value="1"/>
</dbReference>
<organism evidence="8 9">
    <name type="scientific">Jeotgalibaca porci</name>
    <dbReference type="NCBI Taxonomy" id="1868793"/>
    <lineage>
        <taxon>Bacteria</taxon>
        <taxon>Bacillati</taxon>
        <taxon>Bacillota</taxon>
        <taxon>Bacilli</taxon>
        <taxon>Lactobacillales</taxon>
        <taxon>Carnobacteriaceae</taxon>
        <taxon>Jeotgalibaca</taxon>
    </lineage>
</organism>
<gene>
    <name evidence="8" type="ORF">G7058_00750</name>
</gene>
<evidence type="ECO:0000259" key="7">
    <source>
        <dbReference type="Pfam" id="PF07732"/>
    </source>
</evidence>
<dbReference type="InterPro" id="IPR011707">
    <property type="entry name" value="Cu-oxidase-like_N"/>
</dbReference>
<evidence type="ECO:0000313" key="8">
    <source>
        <dbReference type="EMBL" id="QIK50717.1"/>
    </source>
</evidence>
<feature type="domain" description="Plastocyanin-like" evidence="7">
    <location>
        <begin position="96"/>
        <end position="209"/>
    </location>
</feature>
<evidence type="ECO:0000256" key="3">
    <source>
        <dbReference type="ARBA" id="ARBA00023002"/>
    </source>
</evidence>
<evidence type="ECO:0000256" key="2">
    <source>
        <dbReference type="ARBA" id="ARBA00022723"/>
    </source>
</evidence>
<dbReference type="GeneID" id="94551784"/>
<evidence type="ECO:0000256" key="1">
    <source>
        <dbReference type="ARBA" id="ARBA00010609"/>
    </source>
</evidence>
<evidence type="ECO:0000313" key="9">
    <source>
        <dbReference type="Proteomes" id="UP000501830"/>
    </source>
</evidence>
<dbReference type="CDD" id="cd13890">
    <property type="entry name" value="CuRO_3_CueO_FtsP"/>
    <property type="match status" value="1"/>
</dbReference>
<evidence type="ECO:0000259" key="5">
    <source>
        <dbReference type="Pfam" id="PF00394"/>
    </source>
</evidence>
<dbReference type="GO" id="GO:0005507">
    <property type="term" value="F:copper ion binding"/>
    <property type="evidence" value="ECO:0007669"/>
    <property type="project" value="InterPro"/>
</dbReference>